<dbReference type="PANTHER" id="PTHR44688">
    <property type="entry name" value="DNA-BINDING TRANSCRIPTIONAL ACTIVATOR DEVR_DOSR"/>
    <property type="match status" value="1"/>
</dbReference>
<evidence type="ECO:0000313" key="6">
    <source>
        <dbReference type="Proteomes" id="UP001162734"/>
    </source>
</evidence>
<dbReference type="EMBL" id="AP025592">
    <property type="protein sequence ID" value="BDG10475.1"/>
    <property type="molecule type" value="Genomic_DNA"/>
</dbReference>
<sequence>MESSVRAAMPRGASAYCDVSGVLACDRQAEELLRSFWGDVHDGAPMPAELRGLAEGAQSGPPGVRRALTMERPGERLRIEVTAVGRGRTHLHLWRERMLAALQSAPPATVEGAGIEPPHVSDNLTQREREVALLVADGLRSREVAERLGIAAQTVKSHLKTIFDKLGVRNRVELARRLGA</sequence>
<dbReference type="SUPFAM" id="SSF46894">
    <property type="entry name" value="C-terminal effector domain of the bipartite response regulators"/>
    <property type="match status" value="1"/>
</dbReference>
<keyword evidence="1" id="KW-0805">Transcription regulation</keyword>
<dbReference type="Gene3D" id="1.10.10.10">
    <property type="entry name" value="Winged helix-like DNA-binding domain superfamily/Winged helix DNA-binding domain"/>
    <property type="match status" value="1"/>
</dbReference>
<dbReference type="InterPro" id="IPR016032">
    <property type="entry name" value="Sig_transdc_resp-reg_C-effctor"/>
</dbReference>
<evidence type="ECO:0000256" key="2">
    <source>
        <dbReference type="ARBA" id="ARBA00023125"/>
    </source>
</evidence>
<keyword evidence="3" id="KW-0804">Transcription</keyword>
<dbReference type="InterPro" id="IPR000792">
    <property type="entry name" value="Tscrpt_reg_LuxR_C"/>
</dbReference>
<keyword evidence="6" id="KW-1185">Reference proteome</keyword>
<name>A0ABN6NB77_9BACT</name>
<reference evidence="6" key="1">
    <citation type="journal article" date="2022" name="Int. J. Syst. Evol. Microbiol.">
        <title>Anaeromyxobacter oryzae sp. nov., Anaeromyxobacter diazotrophicus sp. nov. and Anaeromyxobacter paludicola sp. nov., isolated from paddy soils.</title>
        <authorList>
            <person name="Itoh H."/>
            <person name="Xu Z."/>
            <person name="Mise K."/>
            <person name="Masuda Y."/>
            <person name="Ushijima N."/>
            <person name="Hayakawa C."/>
            <person name="Shiratori Y."/>
            <person name="Senoo K."/>
        </authorList>
    </citation>
    <scope>NUCLEOTIDE SEQUENCE [LARGE SCALE GENOMIC DNA]</scope>
    <source>
        <strain evidence="6">Red630</strain>
    </source>
</reference>
<protein>
    <recommendedName>
        <fullName evidence="4">HTH luxR-type domain-containing protein</fullName>
    </recommendedName>
</protein>
<evidence type="ECO:0000313" key="5">
    <source>
        <dbReference type="EMBL" id="BDG10475.1"/>
    </source>
</evidence>
<dbReference type="SMART" id="SM00421">
    <property type="entry name" value="HTH_LUXR"/>
    <property type="match status" value="1"/>
</dbReference>
<organism evidence="5 6">
    <name type="scientific">Anaeromyxobacter paludicola</name>
    <dbReference type="NCBI Taxonomy" id="2918171"/>
    <lineage>
        <taxon>Bacteria</taxon>
        <taxon>Pseudomonadati</taxon>
        <taxon>Myxococcota</taxon>
        <taxon>Myxococcia</taxon>
        <taxon>Myxococcales</taxon>
        <taxon>Cystobacterineae</taxon>
        <taxon>Anaeromyxobacteraceae</taxon>
        <taxon>Anaeromyxobacter</taxon>
    </lineage>
</organism>
<dbReference type="InterPro" id="IPR036388">
    <property type="entry name" value="WH-like_DNA-bd_sf"/>
</dbReference>
<dbReference type="PANTHER" id="PTHR44688:SF16">
    <property type="entry name" value="DNA-BINDING TRANSCRIPTIONAL ACTIVATOR DEVR_DOSR"/>
    <property type="match status" value="1"/>
</dbReference>
<evidence type="ECO:0000259" key="4">
    <source>
        <dbReference type="PROSITE" id="PS50043"/>
    </source>
</evidence>
<proteinExistence type="predicted"/>
<evidence type="ECO:0000256" key="1">
    <source>
        <dbReference type="ARBA" id="ARBA00023015"/>
    </source>
</evidence>
<accession>A0ABN6NB77</accession>
<dbReference type="PROSITE" id="PS50043">
    <property type="entry name" value="HTH_LUXR_2"/>
    <property type="match status" value="1"/>
</dbReference>
<feature type="domain" description="HTH luxR-type" evidence="4">
    <location>
        <begin position="117"/>
        <end position="180"/>
    </location>
</feature>
<gene>
    <name evidence="5" type="ORF">AMPC_35880</name>
</gene>
<dbReference type="Pfam" id="PF00196">
    <property type="entry name" value="GerE"/>
    <property type="match status" value="1"/>
</dbReference>
<evidence type="ECO:0000256" key="3">
    <source>
        <dbReference type="ARBA" id="ARBA00023163"/>
    </source>
</evidence>
<keyword evidence="2" id="KW-0238">DNA-binding</keyword>
<dbReference type="PRINTS" id="PR00038">
    <property type="entry name" value="HTHLUXR"/>
</dbReference>
<dbReference type="Proteomes" id="UP001162734">
    <property type="component" value="Chromosome"/>
</dbReference>
<dbReference type="CDD" id="cd06170">
    <property type="entry name" value="LuxR_C_like"/>
    <property type="match status" value="1"/>
</dbReference>